<feature type="repeat" description="TPR" evidence="3">
    <location>
        <begin position="530"/>
        <end position="563"/>
    </location>
</feature>
<evidence type="ECO:0000256" key="2">
    <source>
        <dbReference type="ARBA" id="ARBA00022803"/>
    </source>
</evidence>
<dbReference type="Pfam" id="PF13181">
    <property type="entry name" value="TPR_8"/>
    <property type="match status" value="1"/>
</dbReference>
<dbReference type="Proteomes" id="UP000218831">
    <property type="component" value="Unassembled WGS sequence"/>
</dbReference>
<feature type="repeat" description="TPR" evidence="3">
    <location>
        <begin position="322"/>
        <end position="355"/>
    </location>
</feature>
<dbReference type="SMART" id="SM00028">
    <property type="entry name" value="TPR"/>
    <property type="match status" value="11"/>
</dbReference>
<feature type="chain" id="PRO_5013308136" evidence="4">
    <location>
        <begin position="31"/>
        <end position="572"/>
    </location>
</feature>
<protein>
    <submittedName>
        <fullName evidence="5">Uncharacterized protein</fullName>
    </submittedName>
</protein>
<proteinExistence type="predicted"/>
<evidence type="ECO:0000256" key="3">
    <source>
        <dbReference type="PROSITE-ProRule" id="PRU00339"/>
    </source>
</evidence>
<dbReference type="InterPro" id="IPR013105">
    <property type="entry name" value="TPR_2"/>
</dbReference>
<evidence type="ECO:0000256" key="1">
    <source>
        <dbReference type="ARBA" id="ARBA00022737"/>
    </source>
</evidence>
<dbReference type="RefSeq" id="WP_095605835.1">
    <property type="nucleotide sequence ID" value="NZ_NSKE01000003.1"/>
</dbReference>
<dbReference type="InterPro" id="IPR011990">
    <property type="entry name" value="TPR-like_helical_dom_sf"/>
</dbReference>
<feature type="repeat" description="TPR" evidence="3">
    <location>
        <begin position="43"/>
        <end position="76"/>
    </location>
</feature>
<feature type="repeat" description="TPR" evidence="3">
    <location>
        <begin position="390"/>
        <end position="423"/>
    </location>
</feature>
<dbReference type="EMBL" id="NSKE01000003">
    <property type="protein sequence ID" value="PAU94968.1"/>
    <property type="molecule type" value="Genomic_DNA"/>
</dbReference>
<evidence type="ECO:0000256" key="4">
    <source>
        <dbReference type="SAM" id="SignalP"/>
    </source>
</evidence>
<keyword evidence="4" id="KW-0732">Signal</keyword>
<feature type="repeat" description="TPR" evidence="3">
    <location>
        <begin position="427"/>
        <end position="460"/>
    </location>
</feature>
<dbReference type="OrthoDB" id="9814220at2"/>
<keyword evidence="6" id="KW-1185">Reference proteome</keyword>
<dbReference type="Pfam" id="PF07719">
    <property type="entry name" value="TPR_2"/>
    <property type="match status" value="1"/>
</dbReference>
<keyword evidence="2 3" id="KW-0802">TPR repeat</keyword>
<dbReference type="Gene3D" id="1.25.40.10">
    <property type="entry name" value="Tetratricopeptide repeat domain"/>
    <property type="match status" value="4"/>
</dbReference>
<reference evidence="5 6" key="1">
    <citation type="submission" date="2017-08" db="EMBL/GenBank/DDBJ databases">
        <title>Aliifodinibius alkalisoli sp. nov., isolated from saline alkaline soil.</title>
        <authorList>
            <person name="Liu D."/>
            <person name="Zhang G."/>
        </authorList>
    </citation>
    <scope>NUCLEOTIDE SEQUENCE [LARGE SCALE GENOMIC DNA]</scope>
    <source>
        <strain evidence="5 6">WN023</strain>
    </source>
</reference>
<dbReference type="InterPro" id="IPR019734">
    <property type="entry name" value="TPR_rpt"/>
</dbReference>
<dbReference type="AlphaFoldDB" id="A0A2A2GC91"/>
<comment type="caution">
    <text evidence="5">The sequence shown here is derived from an EMBL/GenBank/DDBJ whole genome shotgun (WGS) entry which is preliminary data.</text>
</comment>
<keyword evidence="1" id="KW-0677">Repeat</keyword>
<evidence type="ECO:0000313" key="6">
    <source>
        <dbReference type="Proteomes" id="UP000218831"/>
    </source>
</evidence>
<accession>A0A2A2GC91</accession>
<dbReference type="Pfam" id="PF12895">
    <property type="entry name" value="ANAPC3"/>
    <property type="match status" value="1"/>
</dbReference>
<dbReference type="PANTHER" id="PTHR12558:SF13">
    <property type="entry name" value="CELL DIVISION CYCLE PROTEIN 27 HOMOLOG"/>
    <property type="match status" value="1"/>
</dbReference>
<sequence>MNTILSHNRAASTCVYIVVLCTITTSSVWAQNQTVEEQEYIAAQTTYIDGLAAFENNNYEEAISLLNKAYVKLPDHPGINFALADAYLQVNDFQNAEYYSKQARILNPENKWYHLQLAEIYKAIGNNKTAAKELQNALTSHPKDIDILYDLAQIYTDLGQLERSNTIYNKLLQLKGEMISLRIEKLKNFNKLNMKDSAIVELEKIRSMDPGNLSTLHLLGNYYLELNKPAEAHDVIQSALQINNNPKSRIILADIYLAQAKWDSAETTLGVLMDDSTVAAKTKEEIAHFIYSKYKNAPSNSAIQQTTNNIFKKLIHNAPKSGKAYALAADFFLNTDQTRYALRALERATELNPTNDSIWQQRLQLLLEQRRFDEVIKVGKQAIQNIPQEPILLYMLGNAYLSTEQYDSAEQHLKEASNLPARRPLKANIFGSLADTYAGQENWDAAFEYYQEAIILDTENPVIYNNYAYYLSQQDKKLSKAEKLALRALELSPDNTSFLDTVGWIYYKQGQLQKAQSYIRKAIDSGDPSAETLEHMGDVLLKLNDPDKAKKWWQKALDKDPSRTYLKEKILN</sequence>
<dbReference type="Pfam" id="PF14559">
    <property type="entry name" value="TPR_19"/>
    <property type="match status" value="2"/>
</dbReference>
<dbReference type="Pfam" id="PF13424">
    <property type="entry name" value="TPR_12"/>
    <property type="match status" value="1"/>
</dbReference>
<name>A0A2A2GC91_9BACT</name>
<organism evidence="5 6">
    <name type="scientific">Fodinibius salipaludis</name>
    <dbReference type="NCBI Taxonomy" id="2032627"/>
    <lineage>
        <taxon>Bacteria</taxon>
        <taxon>Pseudomonadati</taxon>
        <taxon>Balneolota</taxon>
        <taxon>Balneolia</taxon>
        <taxon>Balneolales</taxon>
        <taxon>Balneolaceae</taxon>
        <taxon>Fodinibius</taxon>
    </lineage>
</organism>
<dbReference type="PANTHER" id="PTHR12558">
    <property type="entry name" value="CELL DIVISION CYCLE 16,23,27"/>
    <property type="match status" value="1"/>
</dbReference>
<feature type="signal peptide" evidence="4">
    <location>
        <begin position="1"/>
        <end position="30"/>
    </location>
</feature>
<dbReference type="SUPFAM" id="SSF48452">
    <property type="entry name" value="TPR-like"/>
    <property type="match status" value="2"/>
</dbReference>
<evidence type="ECO:0000313" key="5">
    <source>
        <dbReference type="EMBL" id="PAU94968.1"/>
    </source>
</evidence>
<gene>
    <name evidence="5" type="ORF">CK503_05750</name>
</gene>
<dbReference type="PROSITE" id="PS50005">
    <property type="entry name" value="TPR"/>
    <property type="match status" value="5"/>
</dbReference>